<dbReference type="WBParaSite" id="HNAJ_0000663801-mRNA-1">
    <property type="protein sequence ID" value="HNAJ_0000663801-mRNA-1"/>
    <property type="gene ID" value="HNAJ_0000663801"/>
</dbReference>
<organism evidence="3">
    <name type="scientific">Rodentolepis nana</name>
    <name type="common">Dwarf tapeworm</name>
    <name type="synonym">Hymenolepis nana</name>
    <dbReference type="NCBI Taxonomy" id="102285"/>
    <lineage>
        <taxon>Eukaryota</taxon>
        <taxon>Metazoa</taxon>
        <taxon>Spiralia</taxon>
        <taxon>Lophotrochozoa</taxon>
        <taxon>Platyhelminthes</taxon>
        <taxon>Cestoda</taxon>
        <taxon>Eucestoda</taxon>
        <taxon>Cyclophyllidea</taxon>
        <taxon>Hymenolepididae</taxon>
        <taxon>Rodentolepis</taxon>
    </lineage>
</organism>
<evidence type="ECO:0000313" key="2">
    <source>
        <dbReference type="Proteomes" id="UP000278807"/>
    </source>
</evidence>
<evidence type="ECO:0000313" key="3">
    <source>
        <dbReference type="WBParaSite" id="HNAJ_0000663801-mRNA-1"/>
    </source>
</evidence>
<reference evidence="1 2" key="2">
    <citation type="submission" date="2018-11" db="EMBL/GenBank/DDBJ databases">
        <authorList>
            <consortium name="Pathogen Informatics"/>
        </authorList>
    </citation>
    <scope>NUCLEOTIDE SEQUENCE [LARGE SCALE GENOMIC DNA]</scope>
</reference>
<reference evidence="3" key="1">
    <citation type="submission" date="2017-02" db="UniProtKB">
        <authorList>
            <consortium name="WormBaseParasite"/>
        </authorList>
    </citation>
    <scope>IDENTIFICATION</scope>
</reference>
<dbReference type="AlphaFoldDB" id="A0A0R3THU7"/>
<protein>
    <submittedName>
        <fullName evidence="1 3">Uncharacterized protein</fullName>
    </submittedName>
</protein>
<keyword evidence="2" id="KW-1185">Reference proteome</keyword>
<name>A0A0R3THU7_RODNA</name>
<gene>
    <name evidence="1" type="ORF">HNAJ_LOCUS6634</name>
</gene>
<dbReference type="EMBL" id="UZAE01007687">
    <property type="protein sequence ID" value="VDO02494.1"/>
    <property type="molecule type" value="Genomic_DNA"/>
</dbReference>
<accession>A0A0R3THU7</accession>
<proteinExistence type="predicted"/>
<dbReference type="Proteomes" id="UP000278807">
    <property type="component" value="Unassembled WGS sequence"/>
</dbReference>
<evidence type="ECO:0000313" key="1">
    <source>
        <dbReference type="EMBL" id="VDO02494.1"/>
    </source>
</evidence>
<sequence length="137" mass="14863">MLHRFQFLQNLCHDGSIASAIRSEQTSCSQLPQKFLHCDWPTQEDLTGGLEGGGGGISLGLKRFGGGVNICEATGGGFYIPEENDCIQCEGPKDSSLFIPDSPLKSSSVSEEPLEEEDKDDFSVFFISSRNTSLLIL</sequence>